<dbReference type="OrthoDB" id="10310166at2759"/>
<organism evidence="2">
    <name type="scientific">Oikopleura dioica</name>
    <name type="common">Tunicate</name>
    <dbReference type="NCBI Taxonomy" id="34765"/>
    <lineage>
        <taxon>Eukaryota</taxon>
        <taxon>Metazoa</taxon>
        <taxon>Chordata</taxon>
        <taxon>Tunicata</taxon>
        <taxon>Appendicularia</taxon>
        <taxon>Copelata</taxon>
        <taxon>Oikopleuridae</taxon>
        <taxon>Oikopleura</taxon>
    </lineage>
</organism>
<keyword evidence="1" id="KW-1133">Transmembrane helix</keyword>
<accession>E4XFL7</accession>
<keyword evidence="1" id="KW-0812">Transmembrane</keyword>
<dbReference type="AlphaFoldDB" id="E4XFL7"/>
<dbReference type="Proteomes" id="UP000001307">
    <property type="component" value="Unassembled WGS sequence"/>
</dbReference>
<sequence length="182" mass="21197">MWIYEPRLEYLKNNHKISCPYLPALQARFSTAVLFFFSCILFGMRFMCKPFLCPSMLVILSCLGVVHALFMMGSSSTTATFGLVLGNIIWSFGFIFMMLWFYKYYAYYYRKIGENFYGWKACVYIQASLIFINAFVAIIWQLPNLDEIASSSLSCNVAGYQQLKIYFYNFDTHERALAEIVL</sequence>
<protein>
    <submittedName>
        <fullName evidence="2">Uncharacterized protein</fullName>
    </submittedName>
</protein>
<dbReference type="InParanoid" id="E4XFL7"/>
<reference evidence="2" key="1">
    <citation type="journal article" date="2010" name="Science">
        <title>Plasticity of animal genome architecture unmasked by rapid evolution of a pelagic tunicate.</title>
        <authorList>
            <person name="Denoeud F."/>
            <person name="Henriet S."/>
            <person name="Mungpakdee S."/>
            <person name="Aury J.M."/>
            <person name="Da Silva C."/>
            <person name="Brinkmann H."/>
            <person name="Mikhaleva J."/>
            <person name="Olsen L.C."/>
            <person name="Jubin C."/>
            <person name="Canestro C."/>
            <person name="Bouquet J.M."/>
            <person name="Danks G."/>
            <person name="Poulain J."/>
            <person name="Campsteijn C."/>
            <person name="Adamski M."/>
            <person name="Cross I."/>
            <person name="Yadetie F."/>
            <person name="Muffato M."/>
            <person name="Louis A."/>
            <person name="Butcher S."/>
            <person name="Tsagkogeorga G."/>
            <person name="Konrad A."/>
            <person name="Singh S."/>
            <person name="Jensen M.F."/>
            <person name="Cong E.H."/>
            <person name="Eikeseth-Otteraa H."/>
            <person name="Noel B."/>
            <person name="Anthouard V."/>
            <person name="Porcel B.M."/>
            <person name="Kachouri-Lafond R."/>
            <person name="Nishino A."/>
            <person name="Ugolini M."/>
            <person name="Chourrout P."/>
            <person name="Nishida H."/>
            <person name="Aasland R."/>
            <person name="Huzurbazar S."/>
            <person name="Westhof E."/>
            <person name="Delsuc F."/>
            <person name="Lehrach H."/>
            <person name="Reinhardt R."/>
            <person name="Weissenbach J."/>
            <person name="Roy S.W."/>
            <person name="Artiguenave F."/>
            <person name="Postlethwait J.H."/>
            <person name="Manak J.R."/>
            <person name="Thompson E.M."/>
            <person name="Jaillon O."/>
            <person name="Du Pasquier L."/>
            <person name="Boudinot P."/>
            <person name="Liberles D.A."/>
            <person name="Volff J.N."/>
            <person name="Philippe H."/>
            <person name="Lenhard B."/>
            <person name="Roest Crollius H."/>
            <person name="Wincker P."/>
            <person name="Chourrout D."/>
        </authorList>
    </citation>
    <scope>NUCLEOTIDE SEQUENCE [LARGE SCALE GENOMIC DNA]</scope>
</reference>
<feature type="transmembrane region" description="Helical" evidence="1">
    <location>
        <begin position="20"/>
        <end position="44"/>
    </location>
</feature>
<proteinExistence type="predicted"/>
<feature type="transmembrane region" description="Helical" evidence="1">
    <location>
        <begin position="79"/>
        <end position="102"/>
    </location>
</feature>
<name>E4XFL7_OIKDI</name>
<keyword evidence="1" id="KW-0472">Membrane</keyword>
<evidence type="ECO:0000256" key="1">
    <source>
        <dbReference type="SAM" id="Phobius"/>
    </source>
</evidence>
<keyword evidence="3" id="KW-1185">Reference proteome</keyword>
<evidence type="ECO:0000313" key="3">
    <source>
        <dbReference type="Proteomes" id="UP000001307"/>
    </source>
</evidence>
<feature type="transmembrane region" description="Helical" evidence="1">
    <location>
        <begin position="51"/>
        <end position="73"/>
    </location>
</feature>
<feature type="transmembrane region" description="Helical" evidence="1">
    <location>
        <begin position="123"/>
        <end position="142"/>
    </location>
</feature>
<dbReference type="EMBL" id="FN653045">
    <property type="protein sequence ID" value="CBY24363.1"/>
    <property type="molecule type" value="Genomic_DNA"/>
</dbReference>
<evidence type="ECO:0000313" key="2">
    <source>
        <dbReference type="EMBL" id="CBY24363.1"/>
    </source>
</evidence>
<gene>
    <name evidence="2" type="ORF">GSOID_T00010223001</name>
</gene>